<comment type="caution">
    <text evidence="3">The sequence shown here is derived from an EMBL/GenBank/DDBJ whole genome shotgun (WGS) entry which is preliminary data.</text>
</comment>
<sequence length="61" mass="6536">MHDLAFIVSSILAFVSTAHVARNDAPVAMCRTHFGVINLYSTLLLVVTLTMKLIVAAAHGL</sequence>
<evidence type="ECO:0000313" key="4">
    <source>
        <dbReference type="Proteomes" id="UP000193685"/>
    </source>
</evidence>
<accession>A0A1Y2EWB0</accession>
<evidence type="ECO:0000256" key="2">
    <source>
        <dbReference type="SAM" id="SignalP"/>
    </source>
</evidence>
<keyword evidence="1" id="KW-0812">Transmembrane</keyword>
<name>A0A1Y2EWB0_PROLT</name>
<reference evidence="3 4" key="1">
    <citation type="submission" date="2016-07" db="EMBL/GenBank/DDBJ databases">
        <title>Pervasive Adenine N6-methylation of Active Genes in Fungi.</title>
        <authorList>
            <consortium name="DOE Joint Genome Institute"/>
            <person name="Mondo S.J."/>
            <person name="Dannebaum R.O."/>
            <person name="Kuo R.C."/>
            <person name="Labutti K."/>
            <person name="Haridas S."/>
            <person name="Kuo A."/>
            <person name="Salamov A."/>
            <person name="Ahrendt S.R."/>
            <person name="Lipzen A."/>
            <person name="Sullivan W."/>
            <person name="Andreopoulos W.B."/>
            <person name="Clum A."/>
            <person name="Lindquist E."/>
            <person name="Daum C."/>
            <person name="Ramamoorthy G.K."/>
            <person name="Gryganskyi A."/>
            <person name="Culley D."/>
            <person name="Magnuson J.K."/>
            <person name="James T.Y."/>
            <person name="O'Malley M.A."/>
            <person name="Stajich J.E."/>
            <person name="Spatafora J.W."/>
            <person name="Visel A."/>
            <person name="Grigoriev I.V."/>
        </authorList>
    </citation>
    <scope>NUCLEOTIDE SEQUENCE [LARGE SCALE GENOMIC DNA]</scope>
    <source>
        <strain evidence="3 4">12-1054</strain>
    </source>
</reference>
<keyword evidence="1" id="KW-0472">Membrane</keyword>
<feature type="signal peptide" evidence="2">
    <location>
        <begin position="1"/>
        <end position="17"/>
    </location>
</feature>
<keyword evidence="2" id="KW-0732">Signal</keyword>
<dbReference type="AlphaFoldDB" id="A0A1Y2EWB0"/>
<evidence type="ECO:0000313" key="3">
    <source>
        <dbReference type="EMBL" id="ORY75787.1"/>
    </source>
</evidence>
<organism evidence="3 4">
    <name type="scientific">Protomyces lactucae-debilis</name>
    <dbReference type="NCBI Taxonomy" id="2754530"/>
    <lineage>
        <taxon>Eukaryota</taxon>
        <taxon>Fungi</taxon>
        <taxon>Dikarya</taxon>
        <taxon>Ascomycota</taxon>
        <taxon>Taphrinomycotina</taxon>
        <taxon>Taphrinomycetes</taxon>
        <taxon>Taphrinales</taxon>
        <taxon>Protomycetaceae</taxon>
        <taxon>Protomyces</taxon>
    </lineage>
</organism>
<dbReference type="RefSeq" id="XP_040722435.1">
    <property type="nucleotide sequence ID" value="XM_040870130.1"/>
</dbReference>
<dbReference type="GeneID" id="63786729"/>
<dbReference type="EMBL" id="MCFI01000025">
    <property type="protein sequence ID" value="ORY75787.1"/>
    <property type="molecule type" value="Genomic_DNA"/>
</dbReference>
<dbReference type="Proteomes" id="UP000193685">
    <property type="component" value="Unassembled WGS sequence"/>
</dbReference>
<keyword evidence="4" id="KW-1185">Reference proteome</keyword>
<feature type="transmembrane region" description="Helical" evidence="1">
    <location>
        <begin position="36"/>
        <end position="58"/>
    </location>
</feature>
<feature type="chain" id="PRO_5013254463" evidence="2">
    <location>
        <begin position="18"/>
        <end position="61"/>
    </location>
</feature>
<protein>
    <submittedName>
        <fullName evidence="3">Uncharacterized protein</fullName>
    </submittedName>
</protein>
<evidence type="ECO:0000256" key="1">
    <source>
        <dbReference type="SAM" id="Phobius"/>
    </source>
</evidence>
<keyword evidence="1" id="KW-1133">Transmembrane helix</keyword>
<proteinExistence type="predicted"/>
<gene>
    <name evidence="3" type="ORF">BCR37DRAFT_383925</name>
</gene>